<feature type="transmembrane region" description="Helical" evidence="6">
    <location>
        <begin position="282"/>
        <end position="304"/>
    </location>
</feature>
<comment type="subcellular location">
    <subcellularLocation>
        <location evidence="1">Membrane</location>
        <topology evidence="1">Multi-pass membrane protein</topology>
    </subcellularLocation>
</comment>
<dbReference type="AlphaFoldDB" id="A0A3M7EZ50"/>
<evidence type="ECO:0000256" key="5">
    <source>
        <dbReference type="SAM" id="MobiDB-lite"/>
    </source>
</evidence>
<dbReference type="GO" id="GO:0000324">
    <property type="term" value="C:fungal-type vacuole"/>
    <property type="evidence" value="ECO:0007669"/>
    <property type="project" value="TreeGrafter"/>
</dbReference>
<dbReference type="VEuPathDB" id="FungiDB:BTJ68_13927"/>
<feature type="transmembrane region" description="Helical" evidence="6">
    <location>
        <begin position="199"/>
        <end position="221"/>
    </location>
</feature>
<dbReference type="Proteomes" id="UP000281468">
    <property type="component" value="Unassembled WGS sequence"/>
</dbReference>
<evidence type="ECO:0000256" key="3">
    <source>
        <dbReference type="ARBA" id="ARBA00022989"/>
    </source>
</evidence>
<feature type="transmembrane region" description="Helical" evidence="6">
    <location>
        <begin position="91"/>
        <end position="112"/>
    </location>
</feature>
<sequence>MSAAAMKCVLVSHPSLSTRRRLLTAPTRPSHRHRRETMSQRCTEVTPQCPVELTTYGYRPVLSGNIVFIVIFGLCTIAQTYLGLRHKLRAFTFAVSLGCLGETIGYGGRVMMNDNPWSGTGFKIQIVCIILAPSFLAAGFYLTLKHLILYIGPEYSRLKPKLYTWIFIVADAISIITQAAGGGIASAETRELVDVGNGIIIAGIAIQVATQFICICLGVDFAIRVWRRGGPGIKTWSGGFKFYIFSSCFAFLTIFIRCVYRIPEMSGGWGNELMRKENEFLILDGMMIAIACILMTVAHPGIFFPHISSRRSKAIEKQQQQHEQESSNDSDGKEQSV</sequence>
<gene>
    <name evidence="7" type="ORF">D0862_12194</name>
</gene>
<feature type="region of interest" description="Disordered" evidence="5">
    <location>
        <begin position="313"/>
        <end position="337"/>
    </location>
</feature>
<feature type="transmembrane region" description="Helical" evidence="6">
    <location>
        <begin position="165"/>
        <end position="187"/>
    </location>
</feature>
<name>A0A3M7EZ50_HORWE</name>
<evidence type="ECO:0000256" key="1">
    <source>
        <dbReference type="ARBA" id="ARBA00004141"/>
    </source>
</evidence>
<protein>
    <recommendedName>
        <fullName evidence="9">RTA1-domain-containing protein</fullName>
    </recommendedName>
</protein>
<evidence type="ECO:0000313" key="7">
    <source>
        <dbReference type="EMBL" id="RMY81889.1"/>
    </source>
</evidence>
<evidence type="ECO:0000256" key="6">
    <source>
        <dbReference type="SAM" id="Phobius"/>
    </source>
</evidence>
<dbReference type="GO" id="GO:0005886">
    <property type="term" value="C:plasma membrane"/>
    <property type="evidence" value="ECO:0007669"/>
    <property type="project" value="TreeGrafter"/>
</dbReference>
<reference evidence="7 8" key="1">
    <citation type="journal article" date="2018" name="BMC Genomics">
        <title>Genomic evidence for intraspecific hybridization in a clonal and extremely halotolerant yeast.</title>
        <authorList>
            <person name="Gostincar C."/>
            <person name="Stajich J.E."/>
            <person name="Zupancic J."/>
            <person name="Zalar P."/>
            <person name="Gunde-Cimerman N."/>
        </authorList>
    </citation>
    <scope>NUCLEOTIDE SEQUENCE [LARGE SCALE GENOMIC DNA]</scope>
    <source>
        <strain evidence="7 8">EXF-171</strain>
    </source>
</reference>
<dbReference type="EMBL" id="QWIQ01000572">
    <property type="protein sequence ID" value="RMY81889.1"/>
    <property type="molecule type" value="Genomic_DNA"/>
</dbReference>
<evidence type="ECO:0000256" key="4">
    <source>
        <dbReference type="ARBA" id="ARBA00023136"/>
    </source>
</evidence>
<dbReference type="PANTHER" id="PTHR31465">
    <property type="entry name" value="PROTEIN RTA1-RELATED"/>
    <property type="match status" value="1"/>
</dbReference>
<feature type="transmembrane region" description="Helical" evidence="6">
    <location>
        <begin position="124"/>
        <end position="144"/>
    </location>
</feature>
<feature type="transmembrane region" description="Helical" evidence="6">
    <location>
        <begin position="66"/>
        <end position="84"/>
    </location>
</feature>
<keyword evidence="3 6" id="KW-1133">Transmembrane helix</keyword>
<organism evidence="7 8">
    <name type="scientific">Hortaea werneckii</name>
    <name type="common">Black yeast</name>
    <name type="synonym">Cladosporium werneckii</name>
    <dbReference type="NCBI Taxonomy" id="91943"/>
    <lineage>
        <taxon>Eukaryota</taxon>
        <taxon>Fungi</taxon>
        <taxon>Dikarya</taxon>
        <taxon>Ascomycota</taxon>
        <taxon>Pezizomycotina</taxon>
        <taxon>Dothideomycetes</taxon>
        <taxon>Dothideomycetidae</taxon>
        <taxon>Mycosphaerellales</taxon>
        <taxon>Teratosphaeriaceae</taxon>
        <taxon>Hortaea</taxon>
    </lineage>
</organism>
<dbReference type="PANTHER" id="PTHR31465:SF8">
    <property type="entry name" value="DOMAIN PROTEIN, PUTATIVE (AFU_ORTHOLOGUE AFUA_6G14140)-RELATED"/>
    <property type="match status" value="1"/>
</dbReference>
<keyword evidence="2 6" id="KW-0812">Transmembrane</keyword>
<evidence type="ECO:0000256" key="2">
    <source>
        <dbReference type="ARBA" id="ARBA00022692"/>
    </source>
</evidence>
<proteinExistence type="predicted"/>
<feature type="transmembrane region" description="Helical" evidence="6">
    <location>
        <begin position="242"/>
        <end position="262"/>
    </location>
</feature>
<accession>A0A3M7EZ50</accession>
<dbReference type="Pfam" id="PF04479">
    <property type="entry name" value="RTA1"/>
    <property type="match status" value="1"/>
</dbReference>
<comment type="caution">
    <text evidence="7">The sequence shown here is derived from an EMBL/GenBank/DDBJ whole genome shotgun (WGS) entry which is preliminary data.</text>
</comment>
<dbReference type="InterPro" id="IPR007568">
    <property type="entry name" value="RTA1"/>
</dbReference>
<keyword evidence="4 6" id="KW-0472">Membrane</keyword>
<evidence type="ECO:0000313" key="8">
    <source>
        <dbReference type="Proteomes" id="UP000281468"/>
    </source>
</evidence>
<evidence type="ECO:0008006" key="9">
    <source>
        <dbReference type="Google" id="ProtNLM"/>
    </source>
</evidence>